<evidence type="ECO:0000313" key="1">
    <source>
        <dbReference type="EMBL" id="GFY76770.1"/>
    </source>
</evidence>
<dbReference type="AlphaFoldDB" id="A0A8X6YTF8"/>
<dbReference type="EMBL" id="BMAV01022135">
    <property type="protein sequence ID" value="GFY76770.1"/>
    <property type="molecule type" value="Genomic_DNA"/>
</dbReference>
<evidence type="ECO:0000313" key="2">
    <source>
        <dbReference type="Proteomes" id="UP000886998"/>
    </source>
</evidence>
<reference evidence="1" key="1">
    <citation type="submission" date="2020-08" db="EMBL/GenBank/DDBJ databases">
        <title>Multicomponent nature underlies the extraordinary mechanical properties of spider dragline silk.</title>
        <authorList>
            <person name="Kono N."/>
            <person name="Nakamura H."/>
            <person name="Mori M."/>
            <person name="Yoshida Y."/>
            <person name="Ohtoshi R."/>
            <person name="Malay A.D."/>
            <person name="Moran D.A.P."/>
            <person name="Tomita M."/>
            <person name="Numata K."/>
            <person name="Arakawa K."/>
        </authorList>
    </citation>
    <scope>NUCLEOTIDE SEQUENCE</scope>
</reference>
<organism evidence="1 2">
    <name type="scientific">Trichonephila inaurata madagascariensis</name>
    <dbReference type="NCBI Taxonomy" id="2747483"/>
    <lineage>
        <taxon>Eukaryota</taxon>
        <taxon>Metazoa</taxon>
        <taxon>Ecdysozoa</taxon>
        <taxon>Arthropoda</taxon>
        <taxon>Chelicerata</taxon>
        <taxon>Arachnida</taxon>
        <taxon>Araneae</taxon>
        <taxon>Araneomorphae</taxon>
        <taxon>Entelegynae</taxon>
        <taxon>Araneoidea</taxon>
        <taxon>Nephilidae</taxon>
        <taxon>Trichonephila</taxon>
        <taxon>Trichonephila inaurata</taxon>
    </lineage>
</organism>
<protein>
    <submittedName>
        <fullName evidence="1">Uncharacterized protein</fullName>
    </submittedName>
</protein>
<accession>A0A8X6YTF8</accession>
<comment type="caution">
    <text evidence="1">The sequence shown here is derived from an EMBL/GenBank/DDBJ whole genome shotgun (WGS) entry which is preliminary data.</text>
</comment>
<keyword evidence="2" id="KW-1185">Reference proteome</keyword>
<feature type="non-terminal residue" evidence="1">
    <location>
        <position position="1"/>
    </location>
</feature>
<dbReference type="Proteomes" id="UP000886998">
    <property type="component" value="Unassembled WGS sequence"/>
</dbReference>
<gene>
    <name evidence="1" type="ORF">TNIN_160071</name>
</gene>
<name>A0A8X6YTF8_9ARAC</name>
<proteinExistence type="predicted"/>
<sequence>IRLRDDDILDEMKRNNAGGANEKDFHLQKAKVKYQHLQLLKPK</sequence>